<accession>A0A512N2X0</accession>
<evidence type="ECO:0000256" key="4">
    <source>
        <dbReference type="ARBA" id="ARBA00022692"/>
    </source>
</evidence>
<evidence type="ECO:0000313" key="10">
    <source>
        <dbReference type="Proteomes" id="UP000321058"/>
    </source>
</evidence>
<dbReference type="CDD" id="cd06261">
    <property type="entry name" value="TM_PBP2"/>
    <property type="match status" value="1"/>
</dbReference>
<feature type="transmembrane region" description="Helical" evidence="7">
    <location>
        <begin position="29"/>
        <end position="51"/>
    </location>
</feature>
<dbReference type="Pfam" id="PF00528">
    <property type="entry name" value="BPD_transp_1"/>
    <property type="match status" value="1"/>
</dbReference>
<evidence type="ECO:0000256" key="2">
    <source>
        <dbReference type="ARBA" id="ARBA00022448"/>
    </source>
</evidence>
<dbReference type="GO" id="GO:0055085">
    <property type="term" value="P:transmembrane transport"/>
    <property type="evidence" value="ECO:0007669"/>
    <property type="project" value="InterPro"/>
</dbReference>
<dbReference type="InterPro" id="IPR000515">
    <property type="entry name" value="MetI-like"/>
</dbReference>
<dbReference type="RefSeq" id="WP_147145811.1">
    <property type="nucleotide sequence ID" value="NZ_BKAJ01000007.1"/>
</dbReference>
<gene>
    <name evidence="9" type="ORF">RSO01_04790</name>
</gene>
<feature type="transmembrane region" description="Helical" evidence="7">
    <location>
        <begin position="205"/>
        <end position="227"/>
    </location>
</feature>
<keyword evidence="4 7" id="KW-0812">Transmembrane</keyword>
<evidence type="ECO:0000256" key="5">
    <source>
        <dbReference type="ARBA" id="ARBA00022989"/>
    </source>
</evidence>
<keyword evidence="2 7" id="KW-0813">Transport</keyword>
<dbReference type="InterPro" id="IPR035906">
    <property type="entry name" value="MetI-like_sf"/>
</dbReference>
<name>A0A512N2X0_9HYPH</name>
<keyword evidence="6 7" id="KW-0472">Membrane</keyword>
<feature type="domain" description="ABC transmembrane type-1" evidence="8">
    <location>
        <begin position="93"/>
        <end position="285"/>
    </location>
</feature>
<feature type="transmembrane region" description="Helical" evidence="7">
    <location>
        <begin position="161"/>
        <end position="184"/>
    </location>
</feature>
<dbReference type="EMBL" id="BKAJ01000007">
    <property type="protein sequence ID" value="GEP53313.1"/>
    <property type="molecule type" value="Genomic_DNA"/>
</dbReference>
<dbReference type="PANTHER" id="PTHR32243:SF18">
    <property type="entry name" value="INNER MEMBRANE ABC TRANSPORTER PERMEASE PROTEIN YCJP"/>
    <property type="match status" value="1"/>
</dbReference>
<dbReference type="PROSITE" id="PS50928">
    <property type="entry name" value="ABC_TM1"/>
    <property type="match status" value="1"/>
</dbReference>
<evidence type="ECO:0000256" key="1">
    <source>
        <dbReference type="ARBA" id="ARBA00004651"/>
    </source>
</evidence>
<dbReference type="OrthoDB" id="9790107at2"/>
<comment type="subcellular location">
    <subcellularLocation>
        <location evidence="1 7">Cell membrane</location>
        <topology evidence="1 7">Multi-pass membrane protein</topology>
    </subcellularLocation>
</comment>
<dbReference type="PANTHER" id="PTHR32243">
    <property type="entry name" value="MALTOSE TRANSPORT SYSTEM PERMEASE-RELATED"/>
    <property type="match status" value="1"/>
</dbReference>
<feature type="transmembrane region" description="Helical" evidence="7">
    <location>
        <begin position="131"/>
        <end position="155"/>
    </location>
</feature>
<evidence type="ECO:0000256" key="7">
    <source>
        <dbReference type="RuleBase" id="RU363032"/>
    </source>
</evidence>
<comment type="similarity">
    <text evidence="7">Belongs to the binding-protein-dependent transport system permease family.</text>
</comment>
<dbReference type="SUPFAM" id="SSF161098">
    <property type="entry name" value="MetI-like"/>
    <property type="match status" value="1"/>
</dbReference>
<dbReference type="Gene3D" id="1.10.3720.10">
    <property type="entry name" value="MetI-like"/>
    <property type="match status" value="1"/>
</dbReference>
<protein>
    <submittedName>
        <fullName evidence="9">Sugar ABC transporter permease</fullName>
    </submittedName>
</protein>
<dbReference type="AlphaFoldDB" id="A0A512N2X0"/>
<keyword evidence="10" id="KW-1185">Reference proteome</keyword>
<sequence length="299" mass="33228">MSDAPLNSAIALSRTRTDRARRWRTIRPLLTVYLPVLPFVAFALFPLYFMLVTSLKSNAELYDVGSVPFWISRGMTLSHYGLLSADTPFWDWFANSLIVSLSATVISVVLGVLAAYPLARMRFPGSDSFGVAVFITYLVPPTLLFLPLTSVVNWLGLSDSLWALVVTYPTFLVPFCTWLLMGYFRTVPKEIEECAMLDGCNRFQSMFRILLPAAVPGLICAALFAFTLSWNEFLYALVFVSPAELKTMTVGVFSELIRGDIYYWGALMAGAVIGSIPIVIAYVFFLDYYVSGLTSGAIK</sequence>
<proteinExistence type="inferred from homology"/>
<dbReference type="InterPro" id="IPR050901">
    <property type="entry name" value="BP-dep_ABC_trans_perm"/>
</dbReference>
<reference evidence="9 10" key="1">
    <citation type="submission" date="2019-07" db="EMBL/GenBank/DDBJ databases">
        <title>Whole genome shotgun sequence of Reyranella soli NBRC 108950.</title>
        <authorList>
            <person name="Hosoyama A."/>
            <person name="Uohara A."/>
            <person name="Ohji S."/>
            <person name="Ichikawa N."/>
        </authorList>
    </citation>
    <scope>NUCLEOTIDE SEQUENCE [LARGE SCALE GENOMIC DNA]</scope>
    <source>
        <strain evidence="9 10">NBRC 108950</strain>
    </source>
</reference>
<organism evidence="9 10">
    <name type="scientific">Reyranella soli</name>
    <dbReference type="NCBI Taxonomy" id="1230389"/>
    <lineage>
        <taxon>Bacteria</taxon>
        <taxon>Pseudomonadati</taxon>
        <taxon>Pseudomonadota</taxon>
        <taxon>Alphaproteobacteria</taxon>
        <taxon>Hyphomicrobiales</taxon>
        <taxon>Reyranellaceae</taxon>
        <taxon>Reyranella</taxon>
    </lineage>
</organism>
<evidence type="ECO:0000259" key="8">
    <source>
        <dbReference type="PROSITE" id="PS50928"/>
    </source>
</evidence>
<feature type="transmembrane region" description="Helical" evidence="7">
    <location>
        <begin position="92"/>
        <end position="119"/>
    </location>
</feature>
<keyword evidence="3" id="KW-1003">Cell membrane</keyword>
<evidence type="ECO:0000313" key="9">
    <source>
        <dbReference type="EMBL" id="GEP53313.1"/>
    </source>
</evidence>
<feature type="transmembrane region" description="Helical" evidence="7">
    <location>
        <begin position="261"/>
        <end position="285"/>
    </location>
</feature>
<dbReference type="Proteomes" id="UP000321058">
    <property type="component" value="Unassembled WGS sequence"/>
</dbReference>
<comment type="caution">
    <text evidence="9">The sequence shown here is derived from an EMBL/GenBank/DDBJ whole genome shotgun (WGS) entry which is preliminary data.</text>
</comment>
<evidence type="ECO:0000256" key="3">
    <source>
        <dbReference type="ARBA" id="ARBA00022475"/>
    </source>
</evidence>
<keyword evidence="5 7" id="KW-1133">Transmembrane helix</keyword>
<dbReference type="GO" id="GO:0005886">
    <property type="term" value="C:plasma membrane"/>
    <property type="evidence" value="ECO:0007669"/>
    <property type="project" value="UniProtKB-SubCell"/>
</dbReference>
<evidence type="ECO:0000256" key="6">
    <source>
        <dbReference type="ARBA" id="ARBA00023136"/>
    </source>
</evidence>